<dbReference type="PRINTS" id="PR00033">
    <property type="entry name" value="HTHASNC"/>
</dbReference>
<dbReference type="InterPro" id="IPR000485">
    <property type="entry name" value="AsnC-type_HTH_dom"/>
</dbReference>
<evidence type="ECO:0000313" key="6">
    <source>
        <dbReference type="Proteomes" id="UP001596142"/>
    </source>
</evidence>
<feature type="domain" description="HTH gntR-type" evidence="4">
    <location>
        <begin position="5"/>
        <end position="72"/>
    </location>
</feature>
<dbReference type="InterPro" id="IPR000524">
    <property type="entry name" value="Tscrpt_reg_HTH_GntR"/>
</dbReference>
<gene>
    <name evidence="5" type="ORF">ACFPU1_13965</name>
</gene>
<dbReference type="InterPro" id="IPR008920">
    <property type="entry name" value="TF_FadR/GntR_C"/>
</dbReference>
<protein>
    <submittedName>
        <fullName evidence="5">GntR family transcriptional regulator</fullName>
    </submittedName>
</protein>
<dbReference type="PROSITE" id="PS50949">
    <property type="entry name" value="HTH_GNTR"/>
    <property type="match status" value="1"/>
</dbReference>
<keyword evidence="3" id="KW-0804">Transcription</keyword>
<dbReference type="PANTHER" id="PTHR43537">
    <property type="entry name" value="TRANSCRIPTIONAL REGULATOR, GNTR FAMILY"/>
    <property type="match status" value="1"/>
</dbReference>
<dbReference type="Gene3D" id="1.20.120.530">
    <property type="entry name" value="GntR ligand-binding domain-like"/>
    <property type="match status" value="1"/>
</dbReference>
<keyword evidence="6" id="KW-1185">Reference proteome</keyword>
<dbReference type="SUPFAM" id="SSF48008">
    <property type="entry name" value="GntR ligand-binding domain-like"/>
    <property type="match status" value="1"/>
</dbReference>
<comment type="caution">
    <text evidence="5">The sequence shown here is derived from an EMBL/GenBank/DDBJ whole genome shotgun (WGS) entry which is preliminary data.</text>
</comment>
<dbReference type="Pfam" id="PF07729">
    <property type="entry name" value="FCD"/>
    <property type="match status" value="1"/>
</dbReference>
<dbReference type="InterPro" id="IPR036390">
    <property type="entry name" value="WH_DNA-bd_sf"/>
</dbReference>
<evidence type="ECO:0000259" key="4">
    <source>
        <dbReference type="PROSITE" id="PS50949"/>
    </source>
</evidence>
<reference evidence="6" key="1">
    <citation type="journal article" date="2019" name="Int. J. Syst. Evol. Microbiol.">
        <title>The Global Catalogue of Microorganisms (GCM) 10K type strain sequencing project: providing services to taxonomists for standard genome sequencing and annotation.</title>
        <authorList>
            <consortium name="The Broad Institute Genomics Platform"/>
            <consortium name="The Broad Institute Genome Sequencing Center for Infectious Disease"/>
            <person name="Wu L."/>
            <person name="Ma J."/>
        </authorList>
    </citation>
    <scope>NUCLEOTIDE SEQUENCE [LARGE SCALE GENOMIC DNA]</scope>
    <source>
        <strain evidence="6">CECT 7184</strain>
    </source>
</reference>
<dbReference type="Pfam" id="PF00392">
    <property type="entry name" value="GntR"/>
    <property type="match status" value="1"/>
</dbReference>
<dbReference type="SUPFAM" id="SSF46785">
    <property type="entry name" value="Winged helix' DNA-binding domain"/>
    <property type="match status" value="1"/>
</dbReference>
<organism evidence="5 6">
    <name type="scientific">Thalassorhabdus alkalitolerans</name>
    <dbReference type="NCBI Taxonomy" id="2282697"/>
    <lineage>
        <taxon>Bacteria</taxon>
        <taxon>Bacillati</taxon>
        <taxon>Bacillota</taxon>
        <taxon>Bacilli</taxon>
        <taxon>Bacillales</taxon>
        <taxon>Bacillaceae</taxon>
        <taxon>Thalassorhabdus</taxon>
    </lineage>
</organism>
<dbReference type="Gene3D" id="1.10.10.10">
    <property type="entry name" value="Winged helix-like DNA-binding domain superfamily/Winged helix DNA-binding domain"/>
    <property type="match status" value="1"/>
</dbReference>
<dbReference type="CDD" id="cd07377">
    <property type="entry name" value="WHTH_GntR"/>
    <property type="match status" value="1"/>
</dbReference>
<sequence length="201" mass="23444">MEKKQSASSIAYVYIRDQILNGSFPRGTKLTEVMLAKELGISRTPIREAIRKLEEEGLIQKKRVINPTEKDLINTFEVRILLESYAARSAASFMTPAEMDELYNCIKVAREGINDEIMAANKRFHDLIVQSSRNQILIDTIERMQSIIFLFRKTVVYHNRPNLIEEHEEMYYAIKKRDPDKAEILMKDHLKADLQFSLHAW</sequence>
<dbReference type="SMART" id="SM00895">
    <property type="entry name" value="FCD"/>
    <property type="match status" value="1"/>
</dbReference>
<dbReference type="SMART" id="SM00345">
    <property type="entry name" value="HTH_GNTR"/>
    <property type="match status" value="1"/>
</dbReference>
<evidence type="ECO:0000313" key="5">
    <source>
        <dbReference type="EMBL" id="MFC5713873.1"/>
    </source>
</evidence>
<dbReference type="Proteomes" id="UP001596142">
    <property type="component" value="Unassembled WGS sequence"/>
</dbReference>
<name>A0ABW0YRW8_9BACI</name>
<proteinExistence type="predicted"/>
<evidence type="ECO:0000256" key="3">
    <source>
        <dbReference type="ARBA" id="ARBA00023163"/>
    </source>
</evidence>
<evidence type="ECO:0000256" key="2">
    <source>
        <dbReference type="ARBA" id="ARBA00023125"/>
    </source>
</evidence>
<keyword evidence="2" id="KW-0238">DNA-binding</keyword>
<accession>A0ABW0YRW8</accession>
<dbReference type="InterPro" id="IPR011711">
    <property type="entry name" value="GntR_C"/>
</dbReference>
<evidence type="ECO:0000256" key="1">
    <source>
        <dbReference type="ARBA" id="ARBA00023015"/>
    </source>
</evidence>
<keyword evidence="1" id="KW-0805">Transcription regulation</keyword>
<dbReference type="PRINTS" id="PR00035">
    <property type="entry name" value="HTHGNTR"/>
</dbReference>
<dbReference type="PANTHER" id="PTHR43537:SF51">
    <property type="entry name" value="HTH-TYPE TRANSCRIPTIONAL REGULATOR LGOR-RELATED"/>
    <property type="match status" value="1"/>
</dbReference>
<dbReference type="RefSeq" id="WP_385942199.1">
    <property type="nucleotide sequence ID" value="NZ_JBHSOZ010000008.1"/>
</dbReference>
<dbReference type="EMBL" id="JBHSOZ010000008">
    <property type="protein sequence ID" value="MFC5713873.1"/>
    <property type="molecule type" value="Genomic_DNA"/>
</dbReference>
<dbReference type="InterPro" id="IPR036388">
    <property type="entry name" value="WH-like_DNA-bd_sf"/>
</dbReference>